<evidence type="ECO:0000313" key="1">
    <source>
        <dbReference type="EMBL" id="OGK02426.1"/>
    </source>
</evidence>
<dbReference type="EMBL" id="MFYX01000108">
    <property type="protein sequence ID" value="OGK02426.1"/>
    <property type="molecule type" value="Genomic_DNA"/>
</dbReference>
<dbReference type="AlphaFoldDB" id="A0A1F7F7F1"/>
<evidence type="ECO:0008006" key="3">
    <source>
        <dbReference type="Google" id="ProtNLM"/>
    </source>
</evidence>
<comment type="caution">
    <text evidence="1">The sequence shown here is derived from an EMBL/GenBank/DDBJ whole genome shotgun (WGS) entry which is preliminary data.</text>
</comment>
<organism evidence="1 2">
    <name type="scientific">Candidatus Raymondbacteria bacterium RIFOXYD12_FULL_49_13</name>
    <dbReference type="NCBI Taxonomy" id="1817890"/>
    <lineage>
        <taxon>Bacteria</taxon>
        <taxon>Raymondiibacteriota</taxon>
    </lineage>
</organism>
<gene>
    <name evidence="1" type="ORF">A2519_14505</name>
</gene>
<protein>
    <recommendedName>
        <fullName evidence="3">Secretion system C-terminal sorting domain-containing protein</fullName>
    </recommendedName>
</protein>
<dbReference type="Proteomes" id="UP000179243">
    <property type="component" value="Unassembled WGS sequence"/>
</dbReference>
<evidence type="ECO:0000313" key="2">
    <source>
        <dbReference type="Proteomes" id="UP000179243"/>
    </source>
</evidence>
<sequence length="488" mass="53471">MISILAPWLCSGGLLQPEDLVYKGAIGTNWDYAGTALGYYPPGDPGGTADGYPGSLFGRSYHGNSEVTEVAIPQPVVSKTFGSLHLAQTLHAGVDINPDPDNPWCCGPIHVHGLQYLLPQGQQEQGKMYVNWGYYWCCDPYGEYNPTMGWINPDLSDPQPTELWFIDSLPVTRISGYILDIPKAWADAYVQGRYIGTGMFRANEPNSEGGPSLYAVAPWGYGNPPDSGAVVRSTPLIAYTLQHPLEDWPSLCSPSGQCHKCEEWNGAAWLTSGDDASFIIAGTKCLDQCAAAGSHRGTPSNYKFVIMFYDPDDLAAVAQGVKQPWEPQPYAYKDITEIVWHTGYDAGYENEVLGSIAYDREHGLLYIIEQYVYDHKPIIHVFQHEVSSGVGQGTPDMTQDALMVTAAPNPFNASVCIEINHGRLAAANVEIKIYAVNGVCIANSVENKNEFTIGQKTLWNAHDHSSGLYLVCVRIEKKAVTIPVMLIR</sequence>
<proteinExistence type="predicted"/>
<accession>A0A1F7F7F1</accession>
<name>A0A1F7F7F1_UNCRA</name>
<reference evidence="1 2" key="1">
    <citation type="journal article" date="2016" name="Nat. Commun.">
        <title>Thousands of microbial genomes shed light on interconnected biogeochemical processes in an aquifer system.</title>
        <authorList>
            <person name="Anantharaman K."/>
            <person name="Brown C.T."/>
            <person name="Hug L.A."/>
            <person name="Sharon I."/>
            <person name="Castelle C.J."/>
            <person name="Probst A.J."/>
            <person name="Thomas B.C."/>
            <person name="Singh A."/>
            <person name="Wilkins M.J."/>
            <person name="Karaoz U."/>
            <person name="Brodie E.L."/>
            <person name="Williams K.H."/>
            <person name="Hubbard S.S."/>
            <person name="Banfield J.F."/>
        </authorList>
    </citation>
    <scope>NUCLEOTIDE SEQUENCE [LARGE SCALE GENOMIC DNA]</scope>
</reference>